<dbReference type="Gramene" id="MELO3C034746.2.1">
    <property type="protein sequence ID" value="MELO3C034746.2.1"/>
    <property type="gene ID" value="MELO3C034746.2"/>
</dbReference>
<organism evidence="2">
    <name type="scientific">Cucumis melo</name>
    <name type="common">Muskmelon</name>
    <dbReference type="NCBI Taxonomy" id="3656"/>
    <lineage>
        <taxon>Eukaryota</taxon>
        <taxon>Viridiplantae</taxon>
        <taxon>Streptophyta</taxon>
        <taxon>Embryophyta</taxon>
        <taxon>Tracheophyta</taxon>
        <taxon>Spermatophyta</taxon>
        <taxon>Magnoliopsida</taxon>
        <taxon>eudicotyledons</taxon>
        <taxon>Gunneridae</taxon>
        <taxon>Pentapetalae</taxon>
        <taxon>rosids</taxon>
        <taxon>fabids</taxon>
        <taxon>Cucurbitales</taxon>
        <taxon>Cucurbitaceae</taxon>
        <taxon>Benincaseae</taxon>
        <taxon>Cucumis</taxon>
    </lineage>
</organism>
<accession>A0A9I9EJK5</accession>
<evidence type="ECO:0000256" key="1">
    <source>
        <dbReference type="SAM" id="MobiDB-lite"/>
    </source>
</evidence>
<dbReference type="EnsemblPlants" id="MELO3C034746.2.1">
    <property type="protein sequence ID" value="MELO3C034746.2.1"/>
    <property type="gene ID" value="MELO3C034746.2"/>
</dbReference>
<reference evidence="2" key="1">
    <citation type="submission" date="2023-03" db="UniProtKB">
        <authorList>
            <consortium name="EnsemblPlants"/>
        </authorList>
    </citation>
    <scope>IDENTIFICATION</scope>
</reference>
<evidence type="ECO:0008006" key="3">
    <source>
        <dbReference type="Google" id="ProtNLM"/>
    </source>
</evidence>
<dbReference type="AlphaFoldDB" id="A0A9I9EJK5"/>
<feature type="region of interest" description="Disordered" evidence="1">
    <location>
        <begin position="1"/>
        <end position="28"/>
    </location>
</feature>
<evidence type="ECO:0000313" key="2">
    <source>
        <dbReference type="EnsemblPlants" id="MELO3C034746.2.1"/>
    </source>
</evidence>
<sequence>MSRRGYANLAEDMDEIFDKSPNDESPNVALSQALGTPEYGGRVRGVGGFITPTVYFHQAKPRKSNKVDTTQQIIDENQALRKRIQELEQKVQNIPTSKHENVVKEKKEITTSVPSISPTSKKKVVEEEEVKEEEVIVTRPSISKNEVKALRPMTKEVEVTSEPSNLPIQLKYILRYDERCPLQVGIVKCGYYVMRYMREIVSKDTNIITDAIDRRNSYSQLELDEIQVEWAEFLTRKMIRIHAREVEIS</sequence>
<name>A0A9I9EJK5_CUCME</name>
<proteinExistence type="predicted"/>
<protein>
    <recommendedName>
        <fullName evidence="3">CACTA en-spm transposon protein</fullName>
    </recommendedName>
</protein>